<protein>
    <submittedName>
        <fullName evidence="3">Uncharacterized protein DUF4136</fullName>
    </submittedName>
</protein>
<dbReference type="InParanoid" id="A0A4R2PKZ4"/>
<feature type="signal peptide" evidence="1">
    <location>
        <begin position="1"/>
        <end position="17"/>
    </location>
</feature>
<evidence type="ECO:0000259" key="2">
    <source>
        <dbReference type="Pfam" id="PF13590"/>
    </source>
</evidence>
<feature type="chain" id="PRO_5020424730" evidence="1">
    <location>
        <begin position="18"/>
        <end position="217"/>
    </location>
</feature>
<dbReference type="Gene3D" id="3.30.160.670">
    <property type="match status" value="1"/>
</dbReference>
<accession>A0A4R2PKZ4</accession>
<proteinExistence type="predicted"/>
<feature type="domain" description="DUF4136" evidence="2">
    <location>
        <begin position="48"/>
        <end position="191"/>
    </location>
</feature>
<dbReference type="Proteomes" id="UP000295399">
    <property type="component" value="Unassembled WGS sequence"/>
</dbReference>
<dbReference type="InterPro" id="IPR025411">
    <property type="entry name" value="DUF4136"/>
</dbReference>
<sequence>MRILAAVVILLGLSACAQTVSTNVSQFHQIGQPGGATVRIVPMNENLAGSLEFETYAGYVRQRLIENGYQPVADNADIRVEVGYSVSAPRTAVEDRGGAYGGLGYGYGWGWGYYGAFHPFYGPGWGYPPIGFADNRIDSYDVYNRHLAVDMVDTSSGRMVYEGRLVSRGRSPNLPEVMPYLVEAMFADFPGQSGETQRIDVKVAKGDDRADMAERGF</sequence>
<gene>
    <name evidence="3" type="ORF">EV659_103146</name>
</gene>
<dbReference type="Pfam" id="PF13590">
    <property type="entry name" value="DUF4136"/>
    <property type="match status" value="1"/>
</dbReference>
<dbReference type="AlphaFoldDB" id="A0A4R2PKZ4"/>
<organism evidence="3 4">
    <name type="scientific">Rhodothalassium salexigens DSM 2132</name>
    <dbReference type="NCBI Taxonomy" id="1188247"/>
    <lineage>
        <taxon>Bacteria</taxon>
        <taxon>Pseudomonadati</taxon>
        <taxon>Pseudomonadota</taxon>
        <taxon>Alphaproteobacteria</taxon>
        <taxon>Rhodothalassiales</taxon>
        <taxon>Rhodothalassiaceae</taxon>
        <taxon>Rhodothalassium</taxon>
    </lineage>
</organism>
<evidence type="ECO:0000313" key="4">
    <source>
        <dbReference type="Proteomes" id="UP000295399"/>
    </source>
</evidence>
<keyword evidence="4" id="KW-1185">Reference proteome</keyword>
<keyword evidence="1" id="KW-0732">Signal</keyword>
<reference evidence="3 4" key="1">
    <citation type="submission" date="2019-03" db="EMBL/GenBank/DDBJ databases">
        <title>Genomic Encyclopedia of Type Strains, Phase IV (KMG-IV): sequencing the most valuable type-strain genomes for metagenomic binning, comparative biology and taxonomic classification.</title>
        <authorList>
            <person name="Goeker M."/>
        </authorList>
    </citation>
    <scope>NUCLEOTIDE SEQUENCE [LARGE SCALE GENOMIC DNA]</scope>
    <source>
        <strain evidence="3 4">DSM 2132</strain>
    </source>
</reference>
<name>A0A4R2PKZ4_RHOSA</name>
<dbReference type="RefSeq" id="WP_165878740.1">
    <property type="nucleotide sequence ID" value="NZ_JACIGF010000003.1"/>
</dbReference>
<comment type="caution">
    <text evidence="3">The sequence shown here is derived from an EMBL/GenBank/DDBJ whole genome shotgun (WGS) entry which is preliminary data.</text>
</comment>
<dbReference type="PROSITE" id="PS51257">
    <property type="entry name" value="PROKAR_LIPOPROTEIN"/>
    <property type="match status" value="1"/>
</dbReference>
<evidence type="ECO:0000256" key="1">
    <source>
        <dbReference type="SAM" id="SignalP"/>
    </source>
</evidence>
<dbReference type="EMBL" id="SLXO01000003">
    <property type="protein sequence ID" value="TCP36259.1"/>
    <property type="molecule type" value="Genomic_DNA"/>
</dbReference>
<evidence type="ECO:0000313" key="3">
    <source>
        <dbReference type="EMBL" id="TCP36259.1"/>
    </source>
</evidence>